<keyword evidence="2" id="KW-1185">Reference proteome</keyword>
<accession>F4WGR2</accession>
<dbReference type="AlphaFoldDB" id="F4WGR2"/>
<evidence type="ECO:0000313" key="2">
    <source>
        <dbReference type="Proteomes" id="UP000007755"/>
    </source>
</evidence>
<sequence length="162" mass="18544">MEAMEEKIIEWLEKKELNDLTEMIQSSMQQSSDGLNLDTNGYQQQLYLQQEHSMQPINVRPKLFGYPIVYDVAAKYGLGDVRKKFSQSDEKETFERKVVKDSNNYRKDSRAHLGGPRVVSDSNVGKNIGLTNKSRRPNVTSLQVAIEVVFINMDKDALQRAC</sequence>
<proteinExistence type="predicted"/>
<name>F4WGR2_ACREC</name>
<dbReference type="EMBL" id="GL888145">
    <property type="protein sequence ID" value="EGI66617.1"/>
    <property type="molecule type" value="Genomic_DNA"/>
</dbReference>
<organism evidence="2">
    <name type="scientific">Acromyrmex echinatior</name>
    <name type="common">Panamanian leafcutter ant</name>
    <name type="synonym">Acromyrmex octospinosus echinatior</name>
    <dbReference type="NCBI Taxonomy" id="103372"/>
    <lineage>
        <taxon>Eukaryota</taxon>
        <taxon>Metazoa</taxon>
        <taxon>Ecdysozoa</taxon>
        <taxon>Arthropoda</taxon>
        <taxon>Hexapoda</taxon>
        <taxon>Insecta</taxon>
        <taxon>Pterygota</taxon>
        <taxon>Neoptera</taxon>
        <taxon>Endopterygota</taxon>
        <taxon>Hymenoptera</taxon>
        <taxon>Apocrita</taxon>
        <taxon>Aculeata</taxon>
        <taxon>Formicoidea</taxon>
        <taxon>Formicidae</taxon>
        <taxon>Myrmicinae</taxon>
        <taxon>Acromyrmex</taxon>
    </lineage>
</organism>
<protein>
    <submittedName>
        <fullName evidence="1">Uncharacterized protein</fullName>
    </submittedName>
</protein>
<gene>
    <name evidence="1" type="ORF">G5I_04859</name>
</gene>
<evidence type="ECO:0000313" key="1">
    <source>
        <dbReference type="EMBL" id="EGI66617.1"/>
    </source>
</evidence>
<dbReference type="Proteomes" id="UP000007755">
    <property type="component" value="Unassembled WGS sequence"/>
</dbReference>
<dbReference type="InParanoid" id="F4WGR2"/>
<reference evidence="1" key="1">
    <citation type="submission" date="2011-02" db="EMBL/GenBank/DDBJ databases">
        <title>The genome of the leaf-cutting ant Acromyrmex echinatior suggests key adaptations to social evolution and fungus farming.</title>
        <authorList>
            <person name="Nygaard S."/>
            <person name="Zhang G."/>
        </authorList>
    </citation>
    <scope>NUCLEOTIDE SEQUENCE</scope>
</reference>
<dbReference type="STRING" id="103372.F4WGR2"/>